<dbReference type="GO" id="GO:0005783">
    <property type="term" value="C:endoplasmic reticulum"/>
    <property type="evidence" value="ECO:0007669"/>
    <property type="project" value="TreeGrafter"/>
</dbReference>
<feature type="compositionally biased region" description="Polar residues" evidence="1">
    <location>
        <begin position="259"/>
        <end position="273"/>
    </location>
</feature>
<dbReference type="Pfam" id="PF12955">
    <property type="entry name" value="Vps3844_C"/>
    <property type="match status" value="1"/>
</dbReference>
<proteinExistence type="predicted"/>
<evidence type="ECO:0000256" key="1">
    <source>
        <dbReference type="SAM" id="MobiDB-lite"/>
    </source>
</evidence>
<feature type="domain" description="Vacuolar sorting protein Vps3844 C-terminal" evidence="4">
    <location>
        <begin position="301"/>
        <end position="410"/>
    </location>
</feature>
<feature type="transmembrane region" description="Helical" evidence="2">
    <location>
        <begin position="375"/>
        <end position="397"/>
    </location>
</feature>
<dbReference type="PANTHER" id="PTHR36853:SF1">
    <property type="entry name" value="DUF3844 DOMAIN-CONTAINING PROTEIN"/>
    <property type="match status" value="1"/>
</dbReference>
<name>A0A9W8XAZ6_9PLEO</name>
<keyword evidence="2" id="KW-1133">Transmembrane helix</keyword>
<feature type="region of interest" description="Disordered" evidence="1">
    <location>
        <begin position="254"/>
        <end position="275"/>
    </location>
</feature>
<dbReference type="AlphaFoldDB" id="A0A9W8XAZ6"/>
<organism evidence="6 7">
    <name type="scientific">Didymosphaeria variabile</name>
    <dbReference type="NCBI Taxonomy" id="1932322"/>
    <lineage>
        <taxon>Eukaryota</taxon>
        <taxon>Fungi</taxon>
        <taxon>Dikarya</taxon>
        <taxon>Ascomycota</taxon>
        <taxon>Pezizomycotina</taxon>
        <taxon>Dothideomycetes</taxon>
        <taxon>Pleosporomycetidae</taxon>
        <taxon>Pleosporales</taxon>
        <taxon>Massarineae</taxon>
        <taxon>Didymosphaeriaceae</taxon>
        <taxon>Didymosphaeria</taxon>
    </lineage>
</organism>
<feature type="domain" description="Vacuolar sorting protein Vps3844 N-terminal" evidence="5">
    <location>
        <begin position="41"/>
        <end position="142"/>
    </location>
</feature>
<evidence type="ECO:0008006" key="8">
    <source>
        <dbReference type="Google" id="ProtNLM"/>
    </source>
</evidence>
<feature type="chain" id="PRO_5040737906" description="DUF3844 domain-containing protein" evidence="3">
    <location>
        <begin position="19"/>
        <end position="418"/>
    </location>
</feature>
<evidence type="ECO:0000256" key="3">
    <source>
        <dbReference type="SAM" id="SignalP"/>
    </source>
</evidence>
<dbReference type="Proteomes" id="UP001140513">
    <property type="component" value="Unassembled WGS sequence"/>
</dbReference>
<evidence type="ECO:0000256" key="2">
    <source>
        <dbReference type="SAM" id="Phobius"/>
    </source>
</evidence>
<dbReference type="InterPro" id="IPR024382">
    <property type="entry name" value="Vps3844_C"/>
</dbReference>
<dbReference type="Pfam" id="PF21656">
    <property type="entry name" value="DUF6859"/>
    <property type="match status" value="1"/>
</dbReference>
<protein>
    <recommendedName>
        <fullName evidence="8">DUF3844 domain-containing protein</fullName>
    </recommendedName>
</protein>
<evidence type="ECO:0000259" key="4">
    <source>
        <dbReference type="Pfam" id="PF12955"/>
    </source>
</evidence>
<evidence type="ECO:0000259" key="5">
    <source>
        <dbReference type="Pfam" id="PF21656"/>
    </source>
</evidence>
<evidence type="ECO:0000313" key="6">
    <source>
        <dbReference type="EMBL" id="KAJ4345729.1"/>
    </source>
</evidence>
<dbReference type="RefSeq" id="XP_056065893.1">
    <property type="nucleotide sequence ID" value="XM_056220590.1"/>
</dbReference>
<accession>A0A9W8XAZ6</accession>
<dbReference type="InterPro" id="IPR049205">
    <property type="entry name" value="Vps3844_N"/>
</dbReference>
<feature type="signal peptide" evidence="3">
    <location>
        <begin position="1"/>
        <end position="18"/>
    </location>
</feature>
<dbReference type="EMBL" id="JAPEUX010000009">
    <property type="protein sequence ID" value="KAJ4345729.1"/>
    <property type="molecule type" value="Genomic_DNA"/>
</dbReference>
<dbReference type="PANTHER" id="PTHR36853">
    <property type="entry name" value="EXPRESSED PROTEIN"/>
    <property type="match status" value="1"/>
</dbReference>
<keyword evidence="2" id="KW-0472">Membrane</keyword>
<gene>
    <name evidence="6" type="ORF">N0V89_011864</name>
</gene>
<sequence length="418" mass="45163">MKLFRSFIVSSLYCAASAAHDAHVYVFDPVPRTSPQAATTVDATTARLILAQRLGLSRFHSIEKTRSEESLKQINAFGGRQQKLFGGEDADRTQAHALVWIEGVEAAEAIVQDSGLWSSKFTIANPPSASDNKHLIEDMILQAESLPKKSDPKGATYHSNQYIDHQLSELRQPQLFNDYLTILHIDLKAKDKMAKPSLDRLGDIISSLQVAAPKENRFAVTLVVMPPSSSNSKRAASPYGSYDRPNLEARREMTEAPMSLSTSEPSTSPNSALPSDLEDFPVITQAEGNDTTPPLGILPRCFASESACTTSTNGCSGHGSCGILHKGKKGERADCYGCVCRPTVVDRGDTGMEQHKKTTYWGGPACQKKDVSVPFWLFVTSGVLFAFLISGGIGLLYSVGSEELPSVIGAGVSGPVRK</sequence>
<dbReference type="GeneID" id="80915394"/>
<evidence type="ECO:0000313" key="7">
    <source>
        <dbReference type="Proteomes" id="UP001140513"/>
    </source>
</evidence>
<keyword evidence="7" id="KW-1185">Reference proteome</keyword>
<keyword evidence="2" id="KW-0812">Transmembrane</keyword>
<reference evidence="6" key="1">
    <citation type="submission" date="2022-10" db="EMBL/GenBank/DDBJ databases">
        <title>Tapping the CABI collections for fungal endophytes: first genome assemblies for Collariella, Neodidymelliopsis, Ascochyta clinopodiicola, Didymella pomorum, Didymosphaeria variabile, Neocosmospora piperis and Neocucurbitaria cava.</title>
        <authorList>
            <person name="Hill R."/>
        </authorList>
    </citation>
    <scope>NUCLEOTIDE SEQUENCE</scope>
    <source>
        <strain evidence="6">IMI 356815</strain>
    </source>
</reference>
<keyword evidence="3" id="KW-0732">Signal</keyword>
<comment type="caution">
    <text evidence="6">The sequence shown here is derived from an EMBL/GenBank/DDBJ whole genome shotgun (WGS) entry which is preliminary data.</text>
</comment>
<dbReference type="InterPro" id="IPR053065">
    <property type="entry name" value="Archenteron_Induction-Rel"/>
</dbReference>
<dbReference type="OrthoDB" id="5583277at2759"/>